<protein>
    <submittedName>
        <fullName evidence="1">ABC transporter substrate binding protein</fullName>
    </submittedName>
</protein>
<name>A0ABU9PS52_9BURK</name>
<dbReference type="RefSeq" id="WP_342828491.1">
    <property type="nucleotide sequence ID" value="NZ_JBANDC010000003.1"/>
</dbReference>
<dbReference type="Proteomes" id="UP001495910">
    <property type="component" value="Unassembled WGS sequence"/>
</dbReference>
<gene>
    <name evidence="1" type="ORF">V8G57_05415</name>
</gene>
<evidence type="ECO:0000313" key="2">
    <source>
        <dbReference type="Proteomes" id="UP001495910"/>
    </source>
</evidence>
<dbReference type="PANTHER" id="PTHR35271">
    <property type="entry name" value="ABC TRANSPORTER, SUBSTRATE-BINDING LIPOPROTEIN-RELATED"/>
    <property type="match status" value="1"/>
</dbReference>
<proteinExistence type="predicted"/>
<evidence type="ECO:0000313" key="1">
    <source>
        <dbReference type="EMBL" id="MEM4986824.1"/>
    </source>
</evidence>
<comment type="caution">
    <text evidence="1">The sequence shown here is derived from an EMBL/GenBank/DDBJ whole genome shotgun (WGS) entry which is preliminary data.</text>
</comment>
<reference evidence="1 2" key="1">
    <citation type="submission" date="2024-02" db="EMBL/GenBank/DDBJ databases">
        <title>Draft genome sequence of Collimonas sp. strain H4R21, an effective mineral-weathering bacterial strain isolated from the beech rhizosphere.</title>
        <authorList>
            <person name="Morin E."/>
            <person name="Uroz S."/>
            <person name="Leveau J.H.J."/>
            <person name="Kumar R."/>
            <person name="Rey M.W."/>
            <person name="Pham J."/>
        </authorList>
    </citation>
    <scope>NUCLEOTIDE SEQUENCE [LARGE SCALE GENOMIC DNA]</scope>
    <source>
        <strain evidence="1 2">H4R21</strain>
    </source>
</reference>
<sequence length="357" mass="38435">MLLLLACTFGYAAPGSVYQDPGRRAGASHLPDWYENTAEMRAARSELQPLIIAAVAALDAPRRQEIMDGKGAIAVIYPDIGEPYRSIFSKIIEGIQEQAKVPINTYAVGPNTNASDLGAQLARGSVKVVIALGRQGLKATSGLAPEIAVVVGGVLSVPENESRNLTGISLTPDPALLFVLLKRLLPGIKRVTVIYDPQHNDWLIKLAREAAKAQGLELVAREAHDLASAAHLYDAAFAAADSRQDAVWLPQDTTTVDDETILPLVLKEAWSRGLPVFSSSFLHVKKGVMFALYPNNLGLGRDLASSALGVLSGESRKRGVSPLREVLTAVNLRTASHVGLNLDYQQQRSFDFVFPEP</sequence>
<dbReference type="Gene3D" id="3.40.50.2300">
    <property type="match status" value="2"/>
</dbReference>
<accession>A0ABU9PS52</accession>
<organism evidence="1 2">
    <name type="scientific">Collimonas rhizosphaerae</name>
    <dbReference type="NCBI Taxonomy" id="3126357"/>
    <lineage>
        <taxon>Bacteria</taxon>
        <taxon>Pseudomonadati</taxon>
        <taxon>Pseudomonadota</taxon>
        <taxon>Betaproteobacteria</taxon>
        <taxon>Burkholderiales</taxon>
        <taxon>Oxalobacteraceae</taxon>
        <taxon>Collimonas</taxon>
    </lineage>
</organism>
<dbReference type="PANTHER" id="PTHR35271:SF1">
    <property type="entry name" value="ABC TRANSPORTER, SUBSTRATE-BINDING LIPOPROTEIN"/>
    <property type="match status" value="1"/>
</dbReference>
<dbReference type="EMBL" id="JBANDC010000003">
    <property type="protein sequence ID" value="MEM4986824.1"/>
    <property type="molecule type" value="Genomic_DNA"/>
</dbReference>
<dbReference type="Pfam" id="PF04392">
    <property type="entry name" value="ABC_sub_bind"/>
    <property type="match status" value="1"/>
</dbReference>
<keyword evidence="2" id="KW-1185">Reference proteome</keyword>
<dbReference type="InterPro" id="IPR007487">
    <property type="entry name" value="ABC_transpt-TYRBP-like"/>
</dbReference>